<dbReference type="GO" id="GO:0035556">
    <property type="term" value="P:intracellular signal transduction"/>
    <property type="evidence" value="ECO:0007669"/>
    <property type="project" value="InterPro"/>
</dbReference>
<evidence type="ECO:0000256" key="1">
    <source>
        <dbReference type="PROSITE-ProRule" id="PRU00339"/>
    </source>
</evidence>
<dbReference type="PANTHER" id="PTHR43081:SF19">
    <property type="entry name" value="PH-SENSITIVE ADENYLATE CYCLASE RV1264"/>
    <property type="match status" value="1"/>
</dbReference>
<sequence length="736" mass="82615">MRSHPSRQQSVVFFSDIVGYTRLMGEDEDRAFELMKQNLEIHQDILGRHNGQIIKELGDGILATFQTVEEALNASLAIQSRLESEAAIKIRIGLHCGEIIFDQGDVFGDAVNIAARIQGIGKPTCVLFSSKVLEQIPADTSFSWVKLGGFSLKNVKNSVELYALSNPPVVVPKRAEIIKNIRYQERSPWKLWAAVAIIAALTITLIYSLLNNTSVWEKEKSVAVLPFTNITVNSDQEFFAEGLTEDIISQVSKIESIKVISKDAVEGFKGDKLPLDSVAKVLDVTTVLKGSVQWIADKIRINVQLIDPAENRNLWAETYNRDASDIFKVQADIATEIARVLNSSLSSEERSQLSKTQTSSFDAYELHLKGRELYSNYSRESIWEAIDYYKQAIEIDPNYALAYASLADSYAQLIYFSEGDQWLDSSMEANARALALDPYLAEGFKAQGNVYYYKGQSEYAKISFEKAIVLNPNLSSAIGNLATVYFVSGNLPEALKLQLKSATLNPTNFLPYQISGWIYRVLDQFEESEVWLNRSLDILPDPVTIEQLAFIEIEKGDNEKALSLVSDIFEDQKDSTALDYTVAGTIAFFAESDEIARMYLEKSIEKTPASLQDEYFTSPILLAYILAQSGERLESNTLVEQGIQIREDAIENYGDDFNLFLDLAQLYAIKGSKSESVAYLALAEEKGMRDDFYITLNPIFKRYLKDPTILSVLSKIDKSRIQANQELQSNDLLRSR</sequence>
<accession>A0A0P8BHS3</accession>
<dbReference type="eggNOG" id="COG2114">
    <property type="taxonomic scope" value="Bacteria"/>
</dbReference>
<dbReference type="SMART" id="SM00028">
    <property type="entry name" value="TPR"/>
    <property type="match status" value="4"/>
</dbReference>
<feature type="repeat" description="TPR" evidence="1">
    <location>
        <begin position="441"/>
        <end position="474"/>
    </location>
</feature>
<dbReference type="InterPro" id="IPR001054">
    <property type="entry name" value="A/G_cyclase"/>
</dbReference>
<dbReference type="Gene3D" id="3.30.70.1230">
    <property type="entry name" value="Nucleotide cyclase"/>
    <property type="match status" value="1"/>
</dbReference>
<keyword evidence="2" id="KW-0472">Membrane</keyword>
<keyword evidence="2" id="KW-1133">Transmembrane helix</keyword>
<protein>
    <submittedName>
        <fullName evidence="4">Adenylate or guanylate cyclase</fullName>
    </submittedName>
</protein>
<dbReference type="SUPFAM" id="SSF48452">
    <property type="entry name" value="TPR-like"/>
    <property type="match status" value="2"/>
</dbReference>
<keyword evidence="2" id="KW-0812">Transmembrane</keyword>
<organism evidence="4 5">
    <name type="scientific">Algoriphagus marincola HL-49</name>
    <dbReference type="NCBI Taxonomy" id="1305737"/>
    <lineage>
        <taxon>Bacteria</taxon>
        <taxon>Pseudomonadati</taxon>
        <taxon>Bacteroidota</taxon>
        <taxon>Cytophagia</taxon>
        <taxon>Cytophagales</taxon>
        <taxon>Cyclobacteriaceae</taxon>
        <taxon>Algoriphagus</taxon>
    </lineage>
</organism>
<evidence type="ECO:0000256" key="2">
    <source>
        <dbReference type="SAM" id="Phobius"/>
    </source>
</evidence>
<dbReference type="Pfam" id="PF00211">
    <property type="entry name" value="Guanylate_cyc"/>
    <property type="match status" value="1"/>
</dbReference>
<dbReference type="OrthoDB" id="9779074at2"/>
<evidence type="ECO:0000313" key="4">
    <source>
        <dbReference type="EMBL" id="KPQ08712.1"/>
    </source>
</evidence>
<dbReference type="Pfam" id="PF13414">
    <property type="entry name" value="TPR_11"/>
    <property type="match status" value="1"/>
</dbReference>
<evidence type="ECO:0000259" key="3">
    <source>
        <dbReference type="PROSITE" id="PS50125"/>
    </source>
</evidence>
<dbReference type="PROSITE" id="PS50125">
    <property type="entry name" value="GUANYLATE_CYCLASE_2"/>
    <property type="match status" value="1"/>
</dbReference>
<dbReference type="Gene3D" id="1.25.40.10">
    <property type="entry name" value="Tetratricopeptide repeat domain"/>
    <property type="match status" value="3"/>
</dbReference>
<dbReference type="PROSITE" id="PS50005">
    <property type="entry name" value="TPR"/>
    <property type="match status" value="2"/>
</dbReference>
<dbReference type="PATRIC" id="fig|1305737.6.peg.425"/>
<reference evidence="4 5" key="1">
    <citation type="submission" date="2015-09" db="EMBL/GenBank/DDBJ databases">
        <title>Identification and resolution of microdiversity through metagenomic sequencing of parallel consortia.</title>
        <authorList>
            <person name="Nelson W.C."/>
            <person name="Romine M.F."/>
            <person name="Lindemann S.R."/>
        </authorList>
    </citation>
    <scope>NUCLEOTIDE SEQUENCE [LARGE SCALE GENOMIC DNA]</scope>
    <source>
        <strain evidence="4">HL-49</strain>
    </source>
</reference>
<name>A0A0P8BHS3_9BACT</name>
<dbReference type="Proteomes" id="UP000050421">
    <property type="component" value="Unassembled WGS sequence"/>
</dbReference>
<evidence type="ECO:0000313" key="5">
    <source>
        <dbReference type="Proteomes" id="UP000050421"/>
    </source>
</evidence>
<keyword evidence="1" id="KW-0802">TPR repeat</keyword>
<dbReference type="eggNOG" id="COG5616">
    <property type="taxonomic scope" value="Bacteria"/>
</dbReference>
<feature type="repeat" description="TPR" evidence="1">
    <location>
        <begin position="475"/>
        <end position="508"/>
    </location>
</feature>
<dbReference type="InterPro" id="IPR029787">
    <property type="entry name" value="Nucleotide_cyclase"/>
</dbReference>
<proteinExistence type="predicted"/>
<dbReference type="InterPro" id="IPR019734">
    <property type="entry name" value="TPR_rpt"/>
</dbReference>
<dbReference type="EMBL" id="LJXT01000158">
    <property type="protein sequence ID" value="KPQ08712.1"/>
    <property type="molecule type" value="Genomic_DNA"/>
</dbReference>
<feature type="domain" description="Guanylate cyclase" evidence="3">
    <location>
        <begin position="11"/>
        <end position="118"/>
    </location>
</feature>
<feature type="transmembrane region" description="Helical" evidence="2">
    <location>
        <begin position="191"/>
        <end position="210"/>
    </location>
</feature>
<dbReference type="GO" id="GO:0006171">
    <property type="term" value="P:cAMP biosynthetic process"/>
    <property type="evidence" value="ECO:0007669"/>
    <property type="project" value="TreeGrafter"/>
</dbReference>
<dbReference type="eggNOG" id="COG0457">
    <property type="taxonomic scope" value="Bacteria"/>
</dbReference>
<dbReference type="AlphaFoldDB" id="A0A0P8BHS3"/>
<gene>
    <name evidence="4" type="ORF">HLUCCX10_16985</name>
</gene>
<dbReference type="CDD" id="cd07302">
    <property type="entry name" value="CHD"/>
    <property type="match status" value="1"/>
</dbReference>
<dbReference type="InterPro" id="IPR050697">
    <property type="entry name" value="Adenylyl/Guanylyl_Cyclase_3/4"/>
</dbReference>
<comment type="caution">
    <text evidence="4">The sequence shown here is derived from an EMBL/GenBank/DDBJ whole genome shotgun (WGS) entry which is preliminary data.</text>
</comment>
<dbReference type="SUPFAM" id="SSF55073">
    <property type="entry name" value="Nucleotide cyclase"/>
    <property type="match status" value="1"/>
</dbReference>
<dbReference type="PANTHER" id="PTHR43081">
    <property type="entry name" value="ADENYLATE CYCLASE, TERMINAL-DIFFERENTIATION SPECIFIC-RELATED"/>
    <property type="match status" value="1"/>
</dbReference>
<dbReference type="SMART" id="SM00044">
    <property type="entry name" value="CYCc"/>
    <property type="match status" value="1"/>
</dbReference>
<dbReference type="STRING" id="1305737.GCA_000526355_00401"/>
<dbReference type="InterPro" id="IPR011990">
    <property type="entry name" value="TPR-like_helical_dom_sf"/>
</dbReference>
<dbReference type="GO" id="GO:0004016">
    <property type="term" value="F:adenylate cyclase activity"/>
    <property type="evidence" value="ECO:0007669"/>
    <property type="project" value="UniProtKB-ARBA"/>
</dbReference>